<protein>
    <submittedName>
        <fullName evidence="1">Uncharacterized protein</fullName>
    </submittedName>
</protein>
<dbReference type="HOGENOM" id="CLU_3375974_0_0_6"/>
<name>B8CS30_SHEPW</name>
<gene>
    <name evidence="1" type="ordered locus">swp_3630</name>
</gene>
<reference evidence="1 2" key="1">
    <citation type="journal article" date="2008" name="PLoS ONE">
        <title>Environmental adaptation: genomic analysis of the piezotolerant and psychrotolerant deep-sea iron reducing bacterium Shewanella piezotolerans WP3.</title>
        <authorList>
            <person name="Wang F."/>
            <person name="Wang J."/>
            <person name="Jian H."/>
            <person name="Zhang B."/>
            <person name="Li S."/>
            <person name="Wang F."/>
            <person name="Zeng X."/>
            <person name="Gao L."/>
            <person name="Bartlett D.H."/>
            <person name="Yu J."/>
            <person name="Hu S."/>
            <person name="Xiao X."/>
        </authorList>
    </citation>
    <scope>NUCLEOTIDE SEQUENCE [LARGE SCALE GENOMIC DNA]</scope>
    <source>
        <strain evidence="2">WP3 / JCM 13877</strain>
    </source>
</reference>
<evidence type="ECO:0000313" key="1">
    <source>
        <dbReference type="EMBL" id="ACJ30320.1"/>
    </source>
</evidence>
<dbReference type="AlphaFoldDB" id="B8CS30"/>
<accession>B8CS30</accession>
<dbReference type="Proteomes" id="UP000000753">
    <property type="component" value="Chromosome"/>
</dbReference>
<sequence length="34" mass="3858">MVDNASGEMRRGLSDFLNVIQITFTFLQNAEKVI</sequence>
<keyword evidence="2" id="KW-1185">Reference proteome</keyword>
<proteinExistence type="predicted"/>
<evidence type="ECO:0000313" key="2">
    <source>
        <dbReference type="Proteomes" id="UP000000753"/>
    </source>
</evidence>
<dbReference type="EMBL" id="CP000472">
    <property type="protein sequence ID" value="ACJ30320.1"/>
    <property type="molecule type" value="Genomic_DNA"/>
</dbReference>
<organism evidence="1 2">
    <name type="scientific">Shewanella piezotolerans (strain WP3 / JCM 13877)</name>
    <dbReference type="NCBI Taxonomy" id="225849"/>
    <lineage>
        <taxon>Bacteria</taxon>
        <taxon>Pseudomonadati</taxon>
        <taxon>Pseudomonadota</taxon>
        <taxon>Gammaproteobacteria</taxon>
        <taxon>Alteromonadales</taxon>
        <taxon>Shewanellaceae</taxon>
        <taxon>Shewanella</taxon>
    </lineage>
</organism>
<dbReference type="KEGG" id="swp:swp_3630"/>
<dbReference type="STRING" id="225849.swp_3630"/>